<dbReference type="InterPro" id="IPR012340">
    <property type="entry name" value="NA-bd_OB-fold"/>
</dbReference>
<gene>
    <name evidence="2" type="ORF">Tco_0860528</name>
</gene>
<dbReference type="EMBL" id="BQNB010013234">
    <property type="protein sequence ID" value="GJT13486.1"/>
    <property type="molecule type" value="Genomic_DNA"/>
</dbReference>
<name>A0ABQ5BIL8_9ASTR</name>
<keyword evidence="3" id="KW-1185">Reference proteome</keyword>
<proteinExistence type="predicted"/>
<reference evidence="2" key="1">
    <citation type="journal article" date="2022" name="Int. J. Mol. Sci.">
        <title>Draft Genome of Tanacetum Coccineum: Genomic Comparison of Closely Related Tanacetum-Family Plants.</title>
        <authorList>
            <person name="Yamashiro T."/>
            <person name="Shiraishi A."/>
            <person name="Nakayama K."/>
            <person name="Satake H."/>
        </authorList>
    </citation>
    <scope>NUCLEOTIDE SEQUENCE</scope>
</reference>
<reference evidence="2" key="2">
    <citation type="submission" date="2022-01" db="EMBL/GenBank/DDBJ databases">
        <authorList>
            <person name="Yamashiro T."/>
            <person name="Shiraishi A."/>
            <person name="Satake H."/>
            <person name="Nakayama K."/>
        </authorList>
    </citation>
    <scope>NUCLEOTIDE SEQUENCE</scope>
</reference>
<evidence type="ECO:0000313" key="2">
    <source>
        <dbReference type="EMBL" id="GJT13486.1"/>
    </source>
</evidence>
<evidence type="ECO:0000313" key="3">
    <source>
        <dbReference type="Proteomes" id="UP001151760"/>
    </source>
</evidence>
<protein>
    <submittedName>
        <fullName evidence="2">Uncharacterized protein</fullName>
    </submittedName>
</protein>
<dbReference type="Gene3D" id="2.40.50.140">
    <property type="entry name" value="Nucleic acid-binding proteins"/>
    <property type="match status" value="1"/>
</dbReference>
<feature type="region of interest" description="Disordered" evidence="1">
    <location>
        <begin position="285"/>
        <end position="348"/>
    </location>
</feature>
<sequence>MCVAGYPYPSEHGCKDTAYFDRLLQLHKAYRISGFNCEQTGLWERTLNNPTSLIFGRFIQLKEVPAEDFPSTTSISPATMNLKQGLMSGIQYSQVPNQYPFTTVKNTYSIIKTDYIGRIQAVSRIRTSRDATSNRIHQRIIDIQNLRPVVIAVSSCWVRQFHGLQLFSTSATHYYLNPNIPETFHIKQGTITMFVTWFSDNTNTLIRDCNDILAELPNKDPYELPSTLKELEGTKHVFQFHFDSGSSYRRRNLVLDRVFEISEPTAAPISENQPEAIQHTKPLSPALSTTASNQPEVVEPETAETKEPQSTSPTTPETVKPIREINKQTYRRHLPGSPFSKLNQKLIL</sequence>
<organism evidence="2 3">
    <name type="scientific">Tanacetum coccineum</name>
    <dbReference type="NCBI Taxonomy" id="301880"/>
    <lineage>
        <taxon>Eukaryota</taxon>
        <taxon>Viridiplantae</taxon>
        <taxon>Streptophyta</taxon>
        <taxon>Embryophyta</taxon>
        <taxon>Tracheophyta</taxon>
        <taxon>Spermatophyta</taxon>
        <taxon>Magnoliopsida</taxon>
        <taxon>eudicotyledons</taxon>
        <taxon>Gunneridae</taxon>
        <taxon>Pentapetalae</taxon>
        <taxon>asterids</taxon>
        <taxon>campanulids</taxon>
        <taxon>Asterales</taxon>
        <taxon>Asteraceae</taxon>
        <taxon>Asteroideae</taxon>
        <taxon>Anthemideae</taxon>
        <taxon>Anthemidinae</taxon>
        <taxon>Tanacetum</taxon>
    </lineage>
</organism>
<evidence type="ECO:0000256" key="1">
    <source>
        <dbReference type="SAM" id="MobiDB-lite"/>
    </source>
</evidence>
<comment type="caution">
    <text evidence="2">The sequence shown here is derived from an EMBL/GenBank/DDBJ whole genome shotgun (WGS) entry which is preliminary data.</text>
</comment>
<feature type="compositionally biased region" description="Polar residues" evidence="1">
    <location>
        <begin position="286"/>
        <end position="295"/>
    </location>
</feature>
<accession>A0ABQ5BIL8</accession>
<feature type="compositionally biased region" description="Low complexity" evidence="1">
    <location>
        <begin position="308"/>
        <end position="318"/>
    </location>
</feature>
<dbReference type="Proteomes" id="UP001151760">
    <property type="component" value="Unassembled WGS sequence"/>
</dbReference>